<dbReference type="AlphaFoldDB" id="A0A556PDN3"/>
<evidence type="ECO:0000313" key="1">
    <source>
        <dbReference type="EMBL" id="TSJ62490.1"/>
    </source>
</evidence>
<comment type="caution">
    <text evidence="1">The sequence shown here is derived from an EMBL/GenBank/DDBJ whole genome shotgun (WGS) entry which is preliminary data.</text>
</comment>
<protein>
    <submittedName>
        <fullName evidence="1">DUF771 domain-containing protein</fullName>
    </submittedName>
</protein>
<accession>A0A556PDN3</accession>
<gene>
    <name evidence="1" type="ORF">FPQ13_09860</name>
</gene>
<name>A0A556PDN3_9BACI</name>
<dbReference type="EMBL" id="VMHE01000019">
    <property type="protein sequence ID" value="TSJ62490.1"/>
    <property type="molecule type" value="Genomic_DNA"/>
</dbReference>
<dbReference type="InterPro" id="IPR008489">
    <property type="entry name" value="DUF771"/>
</dbReference>
<sequence>MSTDYPQYYPPQQLCVNIQIPIPDDSVMISKVELQELKQAQLKGVYWTMKDLESRINRKNEWIKENILYPSKFRKLLDVNNGGFVYYPKTKGQSWSFHAGKMADFLDSNFQNIFAEVNNVA</sequence>
<evidence type="ECO:0000313" key="2">
    <source>
        <dbReference type="Proteomes" id="UP000316425"/>
    </source>
</evidence>
<organism evidence="1 2">
    <name type="scientific">Allobacillus salarius</name>
    <dbReference type="NCBI Taxonomy" id="1955272"/>
    <lineage>
        <taxon>Bacteria</taxon>
        <taxon>Bacillati</taxon>
        <taxon>Bacillota</taxon>
        <taxon>Bacilli</taxon>
        <taxon>Bacillales</taxon>
        <taxon>Bacillaceae</taxon>
        <taxon>Allobacillus</taxon>
    </lineage>
</organism>
<keyword evidence="2" id="KW-1185">Reference proteome</keyword>
<proteinExistence type="predicted"/>
<reference evidence="1 2" key="1">
    <citation type="submission" date="2019-07" db="EMBL/GenBank/DDBJ databases">
        <title>Allobacillus sp. nov. SKP isolated from shrimp paste of Euphausiacea.</title>
        <authorList>
            <person name="Kanchanasin P."/>
            <person name="Tanasupawat S."/>
            <person name="Shi W."/>
            <person name="Wu L."/>
            <person name="Ma J."/>
        </authorList>
    </citation>
    <scope>NUCLEOTIDE SEQUENCE [LARGE SCALE GENOMIC DNA]</scope>
    <source>
        <strain evidence="1 2">SKP4-8</strain>
    </source>
</reference>
<dbReference type="OrthoDB" id="2187161at2"/>
<dbReference type="Proteomes" id="UP000316425">
    <property type="component" value="Unassembled WGS sequence"/>
</dbReference>
<dbReference type="RefSeq" id="WP_144089163.1">
    <property type="nucleotide sequence ID" value="NZ_VMHE01000019.1"/>
</dbReference>
<dbReference type="Pfam" id="PF05595">
    <property type="entry name" value="DUF771"/>
    <property type="match status" value="1"/>
</dbReference>